<evidence type="ECO:0000256" key="2">
    <source>
        <dbReference type="ARBA" id="ARBA00004141"/>
    </source>
</evidence>
<reference evidence="14" key="1">
    <citation type="submission" date="2025-08" db="UniProtKB">
        <authorList>
            <consortium name="RefSeq"/>
        </authorList>
    </citation>
    <scope>IDENTIFICATION</scope>
</reference>
<comment type="similarity">
    <text evidence="3">Belongs to the TMEM237 family.</text>
</comment>
<keyword evidence="4 12" id="KW-0812">Transmembrane</keyword>
<comment type="function">
    <text evidence="10">Component of the transition zone in primary cilia. Required for ciliogenesis.</text>
</comment>
<evidence type="ECO:0000256" key="9">
    <source>
        <dbReference type="ARBA" id="ARBA00023273"/>
    </source>
</evidence>
<evidence type="ECO:0000256" key="8">
    <source>
        <dbReference type="ARBA" id="ARBA00023136"/>
    </source>
</evidence>
<dbReference type="GeneID" id="106812655"/>
<protein>
    <submittedName>
        <fullName evidence="14">Transmembrane protein 237-like</fullName>
    </submittedName>
</protein>
<evidence type="ECO:0000256" key="7">
    <source>
        <dbReference type="ARBA" id="ARBA00023069"/>
    </source>
</evidence>
<sequence length="328" mass="36879">MASARPLPSLPPRNLPPIFKEDEVNPSKPRHGKAKRKPKKAASTTEKSDVVKTNETRVAVPDVDGVGKKSHKKKKPTSDNTTRHLLTDNLSPDESEVDRRVPESVSTKKPKAGSTAKKLIAKMSTAQENTAFDNKADDESEAPQRKKKKRKKDKLVVDTYGQDEAMDITVLSDDVVTSEDEEEVGERLERSHVAAAQPRQHLGKLFVENERGFQMRDWTQHENRPQALDLVPLGVDLPSSTPQDLAVYTQKVFRTFAVFAHGLLAGFALWQCIVIYTLQERSSSYEDFVDHYCNVALPTNSLYYVLLIVSTVSVFDRRRRKRWTGGAL</sequence>
<keyword evidence="7" id="KW-0969">Cilium</keyword>
<feature type="region of interest" description="Disordered" evidence="11">
    <location>
        <begin position="1"/>
        <end position="155"/>
    </location>
</feature>
<feature type="compositionally biased region" description="Basic residues" evidence="11">
    <location>
        <begin position="28"/>
        <end position="40"/>
    </location>
</feature>
<comment type="subcellular location">
    <subcellularLocation>
        <location evidence="1">Cell projection</location>
        <location evidence="1">Cilium</location>
    </subcellularLocation>
    <subcellularLocation>
        <location evidence="2">Membrane</location>
        <topology evidence="2">Multi-pass membrane protein</topology>
    </subcellularLocation>
</comment>
<evidence type="ECO:0000313" key="13">
    <source>
        <dbReference type="Proteomes" id="UP000695022"/>
    </source>
</evidence>
<feature type="transmembrane region" description="Helical" evidence="12">
    <location>
        <begin position="296"/>
        <end position="315"/>
    </location>
</feature>
<dbReference type="PANTHER" id="PTHR28388">
    <property type="entry name" value="TRANSMEMBRANE PROTEIN 237"/>
    <property type="match status" value="1"/>
</dbReference>
<dbReference type="RefSeq" id="XP_014672062.1">
    <property type="nucleotide sequence ID" value="XM_014816576.1"/>
</dbReference>
<evidence type="ECO:0000256" key="6">
    <source>
        <dbReference type="ARBA" id="ARBA00022989"/>
    </source>
</evidence>
<evidence type="ECO:0000256" key="3">
    <source>
        <dbReference type="ARBA" id="ARBA00008783"/>
    </source>
</evidence>
<evidence type="ECO:0000256" key="4">
    <source>
        <dbReference type="ARBA" id="ARBA00022692"/>
    </source>
</evidence>
<name>A0ABM1EIP1_PRICU</name>
<feature type="transmembrane region" description="Helical" evidence="12">
    <location>
        <begin position="256"/>
        <end position="276"/>
    </location>
</feature>
<evidence type="ECO:0000256" key="10">
    <source>
        <dbReference type="ARBA" id="ARBA00025631"/>
    </source>
</evidence>
<dbReference type="InterPro" id="IPR029409">
    <property type="entry name" value="TMEM237"/>
</dbReference>
<evidence type="ECO:0000256" key="5">
    <source>
        <dbReference type="ARBA" id="ARBA00022794"/>
    </source>
</evidence>
<keyword evidence="13" id="KW-1185">Reference proteome</keyword>
<feature type="compositionally biased region" description="Basic and acidic residues" evidence="11">
    <location>
        <begin position="46"/>
        <end position="55"/>
    </location>
</feature>
<evidence type="ECO:0000256" key="1">
    <source>
        <dbReference type="ARBA" id="ARBA00004138"/>
    </source>
</evidence>
<proteinExistence type="inferred from homology"/>
<evidence type="ECO:0000313" key="14">
    <source>
        <dbReference type="RefSeq" id="XP_014672062.1"/>
    </source>
</evidence>
<keyword evidence="6 12" id="KW-1133">Transmembrane helix</keyword>
<dbReference type="Proteomes" id="UP000695022">
    <property type="component" value="Unplaced"/>
</dbReference>
<accession>A0ABM1EIP1</accession>
<dbReference type="PANTHER" id="PTHR28388:SF1">
    <property type="entry name" value="TRANSMEMBRANE PROTEIN 237"/>
    <property type="match status" value="1"/>
</dbReference>
<keyword evidence="9" id="KW-0966">Cell projection</keyword>
<organism evidence="13 14">
    <name type="scientific">Priapulus caudatus</name>
    <name type="common">Priapulid worm</name>
    <dbReference type="NCBI Taxonomy" id="37621"/>
    <lineage>
        <taxon>Eukaryota</taxon>
        <taxon>Metazoa</taxon>
        <taxon>Ecdysozoa</taxon>
        <taxon>Scalidophora</taxon>
        <taxon>Priapulida</taxon>
        <taxon>Priapulimorpha</taxon>
        <taxon>Priapulimorphida</taxon>
        <taxon>Priapulidae</taxon>
        <taxon>Priapulus</taxon>
    </lineage>
</organism>
<dbReference type="Pfam" id="PF15383">
    <property type="entry name" value="TMEM237"/>
    <property type="match status" value="1"/>
</dbReference>
<evidence type="ECO:0000256" key="11">
    <source>
        <dbReference type="SAM" id="MobiDB-lite"/>
    </source>
</evidence>
<evidence type="ECO:0000256" key="12">
    <source>
        <dbReference type="SAM" id="Phobius"/>
    </source>
</evidence>
<gene>
    <name evidence="14" type="primary">LOC106812655</name>
</gene>
<keyword evidence="5" id="KW-0970">Cilium biogenesis/degradation</keyword>
<keyword evidence="8 12" id="KW-0472">Membrane</keyword>